<dbReference type="AlphaFoldDB" id="A0A9W4WSV5"/>
<gene>
    <name evidence="1" type="ORF">FWILDA_LOCUS11613</name>
</gene>
<keyword evidence="2" id="KW-1185">Reference proteome</keyword>
<dbReference type="EMBL" id="CAMKVN010003359">
    <property type="protein sequence ID" value="CAI2184509.1"/>
    <property type="molecule type" value="Genomic_DNA"/>
</dbReference>
<dbReference type="OrthoDB" id="2370424at2759"/>
<accession>A0A9W4WSV5</accession>
<evidence type="ECO:0000313" key="1">
    <source>
        <dbReference type="EMBL" id="CAI2184509.1"/>
    </source>
</evidence>
<sequence>MNRSERPDDNQYLLIIEAGNHFRLIMIVDIVNKDVLDLSEDKIASILLEGKFSKPSIKLLYPDVNLHKY</sequence>
<evidence type="ECO:0000313" key="2">
    <source>
        <dbReference type="Proteomes" id="UP001153678"/>
    </source>
</evidence>
<comment type="caution">
    <text evidence="1">The sequence shown here is derived from an EMBL/GenBank/DDBJ whole genome shotgun (WGS) entry which is preliminary data.</text>
</comment>
<protein>
    <submittedName>
        <fullName evidence="1">8145_t:CDS:1</fullName>
    </submittedName>
</protein>
<name>A0A9W4WSV5_9GLOM</name>
<organism evidence="1 2">
    <name type="scientific">Funneliformis geosporum</name>
    <dbReference type="NCBI Taxonomy" id="1117311"/>
    <lineage>
        <taxon>Eukaryota</taxon>
        <taxon>Fungi</taxon>
        <taxon>Fungi incertae sedis</taxon>
        <taxon>Mucoromycota</taxon>
        <taxon>Glomeromycotina</taxon>
        <taxon>Glomeromycetes</taxon>
        <taxon>Glomerales</taxon>
        <taxon>Glomeraceae</taxon>
        <taxon>Funneliformis</taxon>
    </lineage>
</organism>
<proteinExistence type="predicted"/>
<reference evidence="1" key="1">
    <citation type="submission" date="2022-08" db="EMBL/GenBank/DDBJ databases">
        <authorList>
            <person name="Kallberg Y."/>
            <person name="Tangrot J."/>
            <person name="Rosling A."/>
        </authorList>
    </citation>
    <scope>NUCLEOTIDE SEQUENCE</scope>
    <source>
        <strain evidence="1">Wild A</strain>
    </source>
</reference>
<dbReference type="Proteomes" id="UP001153678">
    <property type="component" value="Unassembled WGS sequence"/>
</dbReference>